<dbReference type="Gene3D" id="3.40.50.1360">
    <property type="match status" value="1"/>
</dbReference>
<dbReference type="SMART" id="SM01134">
    <property type="entry name" value="DeoRC"/>
    <property type="match status" value="1"/>
</dbReference>
<dbReference type="InterPro" id="IPR014036">
    <property type="entry name" value="DeoR-like_C"/>
</dbReference>
<proteinExistence type="predicted"/>
<dbReference type="InterPro" id="IPR036388">
    <property type="entry name" value="WH-like_DNA-bd_sf"/>
</dbReference>
<dbReference type="InterPro" id="IPR018356">
    <property type="entry name" value="Tscrpt_reg_HTH_DeoR_CS"/>
</dbReference>
<reference evidence="6" key="1">
    <citation type="journal article" date="2019" name="Int. J. Syst. Evol. Microbiol.">
        <title>The Global Catalogue of Microorganisms (GCM) 10K type strain sequencing project: providing services to taxonomists for standard genome sequencing and annotation.</title>
        <authorList>
            <consortium name="The Broad Institute Genomics Platform"/>
            <consortium name="The Broad Institute Genome Sequencing Center for Infectious Disease"/>
            <person name="Wu L."/>
            <person name="Ma J."/>
        </authorList>
    </citation>
    <scope>NUCLEOTIDE SEQUENCE [LARGE SCALE GENOMIC DNA]</scope>
    <source>
        <strain evidence="6">TISTR 1827</strain>
    </source>
</reference>
<dbReference type="SUPFAM" id="SSF46785">
    <property type="entry name" value="Winged helix' DNA-binding domain"/>
    <property type="match status" value="1"/>
</dbReference>
<dbReference type="InterPro" id="IPR037171">
    <property type="entry name" value="NagB/RpiA_transferase-like"/>
</dbReference>
<dbReference type="RefSeq" id="WP_379268886.1">
    <property type="nucleotide sequence ID" value="NZ_JBHUGT010000050.1"/>
</dbReference>
<keyword evidence="6" id="KW-1185">Reference proteome</keyword>
<keyword evidence="3" id="KW-0804">Transcription</keyword>
<dbReference type="Gene3D" id="1.10.10.10">
    <property type="entry name" value="Winged helix-like DNA-binding domain superfamily/Winged helix DNA-binding domain"/>
    <property type="match status" value="1"/>
</dbReference>
<dbReference type="SUPFAM" id="SSF100950">
    <property type="entry name" value="NagB/RpiA/CoA transferase-like"/>
    <property type="match status" value="1"/>
</dbReference>
<evidence type="ECO:0000256" key="2">
    <source>
        <dbReference type="ARBA" id="ARBA00023125"/>
    </source>
</evidence>
<dbReference type="InterPro" id="IPR036390">
    <property type="entry name" value="WH_DNA-bd_sf"/>
</dbReference>
<evidence type="ECO:0000313" key="6">
    <source>
        <dbReference type="Proteomes" id="UP001597493"/>
    </source>
</evidence>
<dbReference type="Proteomes" id="UP001597493">
    <property type="component" value="Unassembled WGS sequence"/>
</dbReference>
<dbReference type="InterPro" id="IPR050313">
    <property type="entry name" value="Carb_Metab_HTH_regulators"/>
</dbReference>
<evidence type="ECO:0000256" key="3">
    <source>
        <dbReference type="ARBA" id="ARBA00023163"/>
    </source>
</evidence>
<dbReference type="Pfam" id="PF00455">
    <property type="entry name" value="DeoRC"/>
    <property type="match status" value="1"/>
</dbReference>
<dbReference type="GO" id="GO:0003677">
    <property type="term" value="F:DNA binding"/>
    <property type="evidence" value="ECO:0007669"/>
    <property type="project" value="UniProtKB-KW"/>
</dbReference>
<dbReference type="PANTHER" id="PTHR30363:SF44">
    <property type="entry name" value="AGA OPERON TRANSCRIPTIONAL REPRESSOR-RELATED"/>
    <property type="match status" value="1"/>
</dbReference>
<keyword evidence="2 5" id="KW-0238">DNA-binding</keyword>
<dbReference type="PROSITE" id="PS51000">
    <property type="entry name" value="HTH_DEOR_2"/>
    <property type="match status" value="1"/>
</dbReference>
<dbReference type="Pfam" id="PF08220">
    <property type="entry name" value="HTH_DeoR"/>
    <property type="match status" value="1"/>
</dbReference>
<feature type="domain" description="HTH deoR-type" evidence="4">
    <location>
        <begin position="10"/>
        <end position="65"/>
    </location>
</feature>
<dbReference type="SMART" id="SM00420">
    <property type="entry name" value="HTH_DEOR"/>
    <property type="match status" value="1"/>
</dbReference>
<evidence type="ECO:0000313" key="5">
    <source>
        <dbReference type="EMBL" id="MFD2658900.1"/>
    </source>
</evidence>
<name>A0ABW5QS30_9BACL</name>
<evidence type="ECO:0000259" key="4">
    <source>
        <dbReference type="PROSITE" id="PS51000"/>
    </source>
</evidence>
<dbReference type="PANTHER" id="PTHR30363">
    <property type="entry name" value="HTH-TYPE TRANSCRIPTIONAL REGULATOR SRLR-RELATED"/>
    <property type="match status" value="1"/>
</dbReference>
<keyword evidence="1" id="KW-0805">Transcription regulation</keyword>
<dbReference type="EMBL" id="JBHUMY010000001">
    <property type="protein sequence ID" value="MFD2658900.1"/>
    <property type="molecule type" value="Genomic_DNA"/>
</dbReference>
<comment type="caution">
    <text evidence="5">The sequence shown here is derived from an EMBL/GenBank/DDBJ whole genome shotgun (WGS) entry which is preliminary data.</text>
</comment>
<dbReference type="InterPro" id="IPR001034">
    <property type="entry name" value="DeoR_HTH"/>
</dbReference>
<dbReference type="PROSITE" id="PS00894">
    <property type="entry name" value="HTH_DEOR_1"/>
    <property type="match status" value="1"/>
</dbReference>
<organism evidence="5 6">
    <name type="scientific">Paenibacillus thailandensis</name>
    <dbReference type="NCBI Taxonomy" id="393250"/>
    <lineage>
        <taxon>Bacteria</taxon>
        <taxon>Bacillati</taxon>
        <taxon>Bacillota</taxon>
        <taxon>Bacilli</taxon>
        <taxon>Bacillales</taxon>
        <taxon>Paenibacillaceae</taxon>
        <taxon>Paenibacillus</taxon>
    </lineage>
</organism>
<evidence type="ECO:0000256" key="1">
    <source>
        <dbReference type="ARBA" id="ARBA00023015"/>
    </source>
</evidence>
<gene>
    <name evidence="5" type="ORF">ACFSW5_01325</name>
</gene>
<protein>
    <submittedName>
        <fullName evidence="5">DeoR/GlpR family DNA-binding transcription regulator</fullName>
    </submittedName>
</protein>
<accession>A0ABW5QS30</accession>
<sequence>MSGELAASKGQRRREGILQLLKQQGRITIQEIVEKFGCSEATARRDLEQMEAAYPLIRTIGGAMYDGLNAVRELPFSEKEGLSYLEKERIAAVAATLIEEGDIVGLSGGTTNYLIAKMLKTRSGITVVTNAVNIAMELAGSGVQVVVTGGIMRHNSFELCGPLGEGMVAHLNIGKMFIGVDGVSEANGITTYSEQEAQIAKALIQRSQYTYAVFDETKVGKSSLFSIADLSEIQAFITDKPLPEALSAAAAENGIQVYVAEQA</sequence>